<reference evidence="1 2" key="1">
    <citation type="submission" date="2016-09" db="EMBL/GenBank/DDBJ databases">
        <authorList>
            <person name="Capua I."/>
            <person name="De Benedictis P."/>
            <person name="Joannis T."/>
            <person name="Lombin L.H."/>
            <person name="Cattoli G."/>
        </authorList>
    </citation>
    <scope>NUCLEOTIDE SEQUENCE [LARGE SCALE GENOMIC DNA]</scope>
    <source>
        <strain evidence="1 2">LMG 25899</strain>
    </source>
</reference>
<accession>A0A1E5KTL0</accession>
<name>A0A1E5KTL0_9ENTE</name>
<keyword evidence="2" id="KW-1185">Reference proteome</keyword>
<protein>
    <submittedName>
        <fullName evidence="1">Hydroxylase</fullName>
    </submittedName>
</protein>
<dbReference type="InterPro" id="IPR017587">
    <property type="entry name" value="YqeC"/>
</dbReference>
<dbReference type="OrthoDB" id="368187at2"/>
<comment type="caution">
    <text evidence="1">The sequence shown here is derived from an EMBL/GenBank/DDBJ whole genome shotgun (WGS) entry which is preliminary data.</text>
</comment>
<dbReference type="RefSeq" id="WP_069699788.1">
    <property type="nucleotide sequence ID" value="NZ_JAGGMA010000004.1"/>
</dbReference>
<organism evidence="1 2">
    <name type="scientific">Enterococcus rivorum</name>
    <dbReference type="NCBI Taxonomy" id="762845"/>
    <lineage>
        <taxon>Bacteria</taxon>
        <taxon>Bacillati</taxon>
        <taxon>Bacillota</taxon>
        <taxon>Bacilli</taxon>
        <taxon>Lactobacillales</taxon>
        <taxon>Enterococcaceae</taxon>
        <taxon>Enterococcus</taxon>
    </lineage>
</organism>
<dbReference type="Pfam" id="PF19842">
    <property type="entry name" value="YqeC"/>
    <property type="match status" value="1"/>
</dbReference>
<evidence type="ECO:0000313" key="2">
    <source>
        <dbReference type="Proteomes" id="UP000095256"/>
    </source>
</evidence>
<dbReference type="Proteomes" id="UP000095256">
    <property type="component" value="Unassembled WGS sequence"/>
</dbReference>
<proteinExistence type="predicted"/>
<dbReference type="STRING" id="762845.BCR26_04965"/>
<dbReference type="AlphaFoldDB" id="A0A1E5KTL0"/>
<dbReference type="NCBIfam" id="TIGR03172">
    <property type="entry name" value="selenium cofactor biosynthesis protein YqeC"/>
    <property type="match status" value="1"/>
</dbReference>
<dbReference type="EMBL" id="MIEK01000056">
    <property type="protein sequence ID" value="OEH81200.1"/>
    <property type="molecule type" value="Genomic_DNA"/>
</dbReference>
<evidence type="ECO:0000313" key="1">
    <source>
        <dbReference type="EMBL" id="OEH81200.1"/>
    </source>
</evidence>
<gene>
    <name evidence="1" type="ORF">BCR26_04965</name>
</gene>
<sequence length="244" mass="26893">MEELSRCFDFQGQQIISIIGSGGKTSLMWYLANCYRQEKVLVSTTTKIGYPVKRRHDFFYSSHFSALEKVGQGITLAGTLVADGKKLGMIPLKALKKNLLTFDKIFLEADGSKQLPLKGWADFEPVILPETTVTIGILPIIALGKKANEETVHRLPIFLKTTGMAEGDTITEKSMALIISSAFGLWEKSRGEKILCLNQVESTEQLNQAKKIVALLPSDCLKSVTKVIACSVKNGKGVIIWNKN</sequence>